<sequence>METTNLDKDNNNNEIINVIDNIQQDDDNISETDDVIDGVEPVTKSSLNKKEITLELGDIIEIIAPPNETLHENTFLIDYIDSDKMVLIDTANDIDNDKKIQLNFDSDGKFTDESIIQIVLLDRSEEKGYARQNNLLVGTWIDIEFGGEIPRIISGEITNLEEDMIEIINYPELITFYIDFAYQGIPHDIPIEKINIRKKPASLSKVGSLAILQAQLEEGEMFEETPSSELASVEFTEIGESIINIPEGAKPDANIREVLKEMYIDANAIIFGEKLEKITQIVEVPESEQRYGIDAQVNDMMDELLSTIPNSQRNKMVLDNIHNLIERFKELRERFSLFDTNQNAYDIKTMGAYYKPLVNHLLKMDKKLQWLVPVVSTRRKIYNIKAALETSDISIIEKQGSELRDLESILSKKNDAYHYNDIYNRIQDIMNPIEIPENEMACLDTMNVMSNIESIIDNLEDFKSSVVINDDVKQRKFIIQRYNMGLNKLSQEISKTGKKSFKAVEMTPSDKICVKSFLMMPEPVFRFSNIELPTTNILEKASLHQSVFLLFRLLRQNTDIIPHVIEDLSKEFDYERMEKEDKINFLEGIQEFVLNKDVYVDDKYNKFLETIIPKTRFLIRLVTKYIKDKVSFVSIVKQLEPFMIYPSDISYKQYVDINRTVREVISEIKKKYEKRYNEFALMRNTKYDVSPKLNTILRLLSEKKEFADAFFQTYSFLSKDKMDTKLTPQEILRRMYDMDNINLYTNVLTSIMLTLMTPNNLMDALSRPNIDDLTDNEKIKPTDCTRRYLAKKYTSIKALQSDNNAEEIYYDKEFDDTPYSILKKYEKQQKEMLPEYFYDYLVENLVEKHDCPREIAKSLATTLIAKKKLIRDGDYAILEIKPTLPKDMDESKLDEKEKEAIESEADIRKKVSYYRRLKDVWVADNEINQDAFLDTNTLFCNISTNCFKNQKNNVCETTDNASTRFKETTKKNMLQEFDKRYEITIDELEKELEKNIEYHLKMLKKMEILKEIQLHKSNNLAYELGKMSTSNDDLIYSPYLRLRDMILGQDDFPKIQNDICRFVDKFCRKPMVEQLNEDAHWFYCKETNTKLFPISIHELAETFVSGGDYRHKQDELTHLVGIISDDGDSIVDKHSGFVIRKIDFSAEEGFDEAGFRITTHDILEKDLGTVVMEALGKKQKPVFESETTETIYNIISAICKNIDVPIDNIIEFTLSHSNIIIEKKIYSEEVYQKKSEQQFKDTGKYFKITYKDYRNETMIFIVSSILLIAIQTAIPSFKIKRTFPNCVRSFSGYPMSGIEDITGIQYLACVLSKMYSSYEPWSSISKYKKKVESLTNKITRVLQADIMTRPEMDELYVKKREYILLNPEMIAPDEHSISKWKQFLPPIVSYEITKKLHNISSDFVTDLDNLIRRGSEHQTESIFVIKSKMIYFGYGIIESINDIVKTKDTILKTSGRIPFLENACCNENIDKTNPIEYFKNEDKNIDICIRGSKQIEKILKYVKNMTMGDFLYHPYKTGIQYPAVQLGHFEENTYLAVIHYCNFDRNLPIPTEFKIFCNEKPEGYLTSWSLEEKIEFLKKNGKRYTIDDLYQLMKIVNQKNIVSTDYQEPFTQVDVLKDILEKLDMSNSTIITEPLRNLLYKIIDKYNPLVMPDTPSKELNDLIDYLIINNQDLYKKIMGFFDDYGLNISDSQYRNIHDFLSNVEKWKLDRPMSETKSYYDEGLYTITQYVTNALEMFSKVYPNALINNDGFYKNIPKHWDLSKEHVQDVEVFVNKYYENLEEFRQDTVLVRLLQEVSERLNDLNIFVKNIPVHTEVVREYPGEDGPVVKTFYSMFNKTTILLLYKYCFLSSIYEYKLCCEDDELLRLDIQEHKENRRAKKTANMNESNLLEADLTNFNEETAEIDNELVEYRIQMDNPEALKTRVCKLLLAFLNIEETNKKSVDFSYEEILKRVGRSKEKEKRGIIKKLRTMSIEERGVEDMLKNYRLEDWNVGQQKGLFQYDKETYNRERDELLKGLDDETRGAGMLDNVNEELLDIYQLNALDENNQNTEDAGVGRDDYDFTDMGAGFMDGDYYGDEAEDDFPED</sequence>
<accession>A0A6C0DA05</accession>
<dbReference type="EMBL" id="MN739577">
    <property type="protein sequence ID" value="QHT13856.1"/>
    <property type="molecule type" value="Genomic_DNA"/>
</dbReference>
<evidence type="ECO:0000313" key="1">
    <source>
        <dbReference type="EMBL" id="QHT13856.1"/>
    </source>
</evidence>
<protein>
    <submittedName>
        <fullName evidence="1">Uncharacterized protein</fullName>
    </submittedName>
</protein>
<reference evidence="1" key="1">
    <citation type="journal article" date="2020" name="Nature">
        <title>Giant virus diversity and host interactions through global metagenomics.</title>
        <authorList>
            <person name="Schulz F."/>
            <person name="Roux S."/>
            <person name="Paez-Espino D."/>
            <person name="Jungbluth S."/>
            <person name="Walsh D.A."/>
            <person name="Denef V.J."/>
            <person name="McMahon K.D."/>
            <person name="Konstantinidis K.T."/>
            <person name="Eloe-Fadrosh E.A."/>
            <person name="Kyrpides N.C."/>
            <person name="Woyke T."/>
        </authorList>
    </citation>
    <scope>NUCLEOTIDE SEQUENCE</scope>
    <source>
        <strain evidence="1">GVMAG-M-3300023174-134</strain>
    </source>
</reference>
<proteinExistence type="predicted"/>
<name>A0A6C0DA05_9ZZZZ</name>
<organism evidence="1">
    <name type="scientific">viral metagenome</name>
    <dbReference type="NCBI Taxonomy" id="1070528"/>
    <lineage>
        <taxon>unclassified sequences</taxon>
        <taxon>metagenomes</taxon>
        <taxon>organismal metagenomes</taxon>
    </lineage>
</organism>